<evidence type="ECO:0000256" key="7">
    <source>
        <dbReference type="SAM" id="MobiDB-lite"/>
    </source>
</evidence>
<proteinExistence type="inferred from homology"/>
<evidence type="ECO:0000313" key="10">
    <source>
        <dbReference type="EMBL" id="NJC69178.1"/>
    </source>
</evidence>
<keyword evidence="8" id="KW-0472">Membrane</keyword>
<comment type="caution">
    <text evidence="10">The sequence shown here is derived from an EMBL/GenBank/DDBJ whole genome shotgun (WGS) entry which is preliminary data.</text>
</comment>
<dbReference type="InterPro" id="IPR015500">
    <property type="entry name" value="Peptidase_S8_subtilisin-rel"/>
</dbReference>
<dbReference type="PROSITE" id="PS51892">
    <property type="entry name" value="SUBTILASE"/>
    <property type="match status" value="1"/>
</dbReference>
<feature type="transmembrane region" description="Helical" evidence="8">
    <location>
        <begin position="347"/>
        <end position="369"/>
    </location>
</feature>
<keyword evidence="2 5" id="KW-0645">Protease</keyword>
<feature type="active site" description="Charge relay system" evidence="5">
    <location>
        <position position="244"/>
    </location>
</feature>
<evidence type="ECO:0000259" key="9">
    <source>
        <dbReference type="Pfam" id="PF00082"/>
    </source>
</evidence>
<feature type="active site" description="Charge relay system" evidence="5">
    <location>
        <position position="65"/>
    </location>
</feature>
<dbReference type="InterPro" id="IPR023827">
    <property type="entry name" value="Peptidase_S8_Asp-AS"/>
</dbReference>
<feature type="region of interest" description="Disordered" evidence="7">
    <location>
        <begin position="308"/>
        <end position="332"/>
    </location>
</feature>
<sequence length="395" mass="40498">MRDEQYQLRALDVPTAWRTSTGAGVTVAVLDSGVDAGHPDLAGQVLPGADFVDGTTDGRRDFVGHGTTVAALIAGRNDKDSGVAGIAPGAKILPVRVLDKDNKYDDATVVAKGLRWAVDHGATVANLSLGGGIRSDALADALAYAADHDVVVVACTGNVTPGSNLTEVWYPAREPGVLAVAGLTDAPQAGAAPGGGVAAGGGVGGSADQLWTGSLTGPPTVLTAPAVNLIGARPGGYWRVQGTSFAAPMVAGVAALVRARWHDLDADNVVNRLIRTARDLGPPGRDDRYGYGEVDPVAALTTQLPVVRRNPLLPPQAQPSPSASGRADRSRPAFVSRAGRPWLTPRLVLVGFAVSLVVLVLTLVVAATVNRRSCRCSWPGCGPDPPARPTPPPPP</sequence>
<evidence type="ECO:0000256" key="4">
    <source>
        <dbReference type="ARBA" id="ARBA00022825"/>
    </source>
</evidence>
<evidence type="ECO:0000256" key="1">
    <source>
        <dbReference type="ARBA" id="ARBA00011073"/>
    </source>
</evidence>
<keyword evidence="11" id="KW-1185">Reference proteome</keyword>
<dbReference type="InterPro" id="IPR023828">
    <property type="entry name" value="Peptidase_S8_Ser-AS"/>
</dbReference>
<comment type="similarity">
    <text evidence="1 5 6">Belongs to the peptidase S8 family.</text>
</comment>
<gene>
    <name evidence="10" type="ORF">HC031_05515</name>
</gene>
<dbReference type="Pfam" id="PF00082">
    <property type="entry name" value="Peptidase_S8"/>
    <property type="match status" value="1"/>
</dbReference>
<dbReference type="PROSITE" id="PS00136">
    <property type="entry name" value="SUBTILASE_ASP"/>
    <property type="match status" value="1"/>
</dbReference>
<evidence type="ECO:0000256" key="6">
    <source>
        <dbReference type="RuleBase" id="RU003355"/>
    </source>
</evidence>
<keyword evidence="8" id="KW-0812">Transmembrane</keyword>
<dbReference type="PANTHER" id="PTHR43806">
    <property type="entry name" value="PEPTIDASE S8"/>
    <property type="match status" value="1"/>
</dbReference>
<feature type="domain" description="Peptidase S8/S53" evidence="9">
    <location>
        <begin position="22"/>
        <end position="292"/>
    </location>
</feature>
<organism evidence="10 11">
    <name type="scientific">Planosporangium thailandense</name>
    <dbReference type="NCBI Taxonomy" id="765197"/>
    <lineage>
        <taxon>Bacteria</taxon>
        <taxon>Bacillati</taxon>
        <taxon>Actinomycetota</taxon>
        <taxon>Actinomycetes</taxon>
        <taxon>Micromonosporales</taxon>
        <taxon>Micromonosporaceae</taxon>
        <taxon>Planosporangium</taxon>
    </lineage>
</organism>
<feature type="active site" description="Charge relay system" evidence="5">
    <location>
        <position position="31"/>
    </location>
</feature>
<evidence type="ECO:0000256" key="5">
    <source>
        <dbReference type="PROSITE-ProRule" id="PRU01240"/>
    </source>
</evidence>
<dbReference type="Gene3D" id="3.40.50.200">
    <property type="entry name" value="Peptidase S8/S53 domain"/>
    <property type="match status" value="1"/>
</dbReference>
<dbReference type="PROSITE" id="PS00138">
    <property type="entry name" value="SUBTILASE_SER"/>
    <property type="match status" value="1"/>
</dbReference>
<evidence type="ECO:0000256" key="2">
    <source>
        <dbReference type="ARBA" id="ARBA00022670"/>
    </source>
</evidence>
<evidence type="ECO:0000313" key="11">
    <source>
        <dbReference type="Proteomes" id="UP000722989"/>
    </source>
</evidence>
<dbReference type="EMBL" id="JAATVY010000003">
    <property type="protein sequence ID" value="NJC69178.1"/>
    <property type="molecule type" value="Genomic_DNA"/>
</dbReference>
<evidence type="ECO:0000256" key="3">
    <source>
        <dbReference type="ARBA" id="ARBA00022801"/>
    </source>
</evidence>
<dbReference type="InterPro" id="IPR050131">
    <property type="entry name" value="Peptidase_S8_subtilisin-like"/>
</dbReference>
<keyword evidence="8" id="KW-1133">Transmembrane helix</keyword>
<keyword evidence="3 5" id="KW-0378">Hydrolase</keyword>
<dbReference type="SUPFAM" id="SSF52743">
    <property type="entry name" value="Subtilisin-like"/>
    <property type="match status" value="1"/>
</dbReference>
<dbReference type="PRINTS" id="PR00723">
    <property type="entry name" value="SUBTILISIN"/>
</dbReference>
<reference evidence="10 11" key="1">
    <citation type="submission" date="2020-03" db="EMBL/GenBank/DDBJ databases">
        <title>WGS of the type strain of Planosporangium spp.</title>
        <authorList>
            <person name="Thawai C."/>
        </authorList>
    </citation>
    <scope>NUCLEOTIDE SEQUENCE [LARGE SCALE GENOMIC DNA]</scope>
    <source>
        <strain evidence="10 11">TBRC 5610</strain>
    </source>
</reference>
<dbReference type="Proteomes" id="UP000722989">
    <property type="component" value="Unassembled WGS sequence"/>
</dbReference>
<accession>A0ABX0XT70</accession>
<protein>
    <submittedName>
        <fullName evidence="10">S8 family serine peptidase</fullName>
    </submittedName>
</protein>
<name>A0ABX0XT70_9ACTN</name>
<dbReference type="InterPro" id="IPR036852">
    <property type="entry name" value="Peptidase_S8/S53_dom_sf"/>
</dbReference>
<dbReference type="InterPro" id="IPR000209">
    <property type="entry name" value="Peptidase_S8/S53_dom"/>
</dbReference>
<evidence type="ECO:0000256" key="8">
    <source>
        <dbReference type="SAM" id="Phobius"/>
    </source>
</evidence>
<dbReference type="PANTHER" id="PTHR43806:SF11">
    <property type="entry name" value="CEREVISIN-RELATED"/>
    <property type="match status" value="1"/>
</dbReference>
<keyword evidence="4 5" id="KW-0720">Serine protease</keyword>